<dbReference type="EMBL" id="CP044427">
    <property type="protein sequence ID" value="QFG69778.1"/>
    <property type="molecule type" value="Genomic_DNA"/>
</dbReference>
<keyword evidence="12" id="KW-1185">Reference proteome</keyword>
<proteinExistence type="inferred from homology"/>
<keyword evidence="5" id="KW-0472">Membrane</keyword>
<dbReference type="Pfam" id="PF00535">
    <property type="entry name" value="Glycos_transf_2"/>
    <property type="match status" value="1"/>
</dbReference>
<dbReference type="InterPro" id="IPR029044">
    <property type="entry name" value="Nucleotide-diphossugar_trans"/>
</dbReference>
<gene>
    <name evidence="11" type="ORF">FY030_14685</name>
</gene>
<evidence type="ECO:0000313" key="11">
    <source>
        <dbReference type="EMBL" id="QFG69778.1"/>
    </source>
</evidence>
<evidence type="ECO:0000313" key="12">
    <source>
        <dbReference type="Proteomes" id="UP000326546"/>
    </source>
</evidence>
<dbReference type="OrthoDB" id="9771846at2"/>
<evidence type="ECO:0000256" key="9">
    <source>
        <dbReference type="ARBA" id="ARBA00040345"/>
    </source>
</evidence>
<feature type="domain" description="Glycosyltransferase 2-like" evidence="10">
    <location>
        <begin position="10"/>
        <end position="136"/>
    </location>
</feature>
<sequence length="287" mass="31289">MSQGHAPVASVVIPAHNEGPRIVDCLRPLVSLSRSLPLEIVVVANGCIDDTVHLASSQPGVVVLNLPEPSKTGALNAGDEVATAFPRLYLDADVVLDEQAVRSMIQVLSTDLPALSAPTVRHQTDGADLLVRAYFHIFRQLPSARQSVVGRGVYAVSEAGRARFGRFPDLLADDLFVNRLFSPQETIVSQGLSTVRTPRRWQDLLKVRTRLVAGNVELARTTQGEVGVLTQAHDFSATTSATLRALLALVVRRPYELPPALVYAAINTLARSPRQPTRRWQRDESSR</sequence>
<comment type="subcellular location">
    <subcellularLocation>
        <location evidence="1">Cell membrane</location>
    </subcellularLocation>
</comment>
<evidence type="ECO:0000256" key="4">
    <source>
        <dbReference type="ARBA" id="ARBA00022679"/>
    </source>
</evidence>
<dbReference type="InterPro" id="IPR001173">
    <property type="entry name" value="Glyco_trans_2-like"/>
</dbReference>
<dbReference type="PANTHER" id="PTHR43646">
    <property type="entry name" value="GLYCOSYLTRANSFERASE"/>
    <property type="match status" value="1"/>
</dbReference>
<keyword evidence="2" id="KW-1003">Cell membrane</keyword>
<comment type="function">
    <text evidence="6">Catalyzes the glycosylation of 4,4'-diaponeurosporenoate, i.e. the esterification of glucose at the C1'' position with the carboxyl group of 4,4'-diaponeurosporenic acid, to form glycosyl-4,4'-diaponeurosporenoate. This is a step in the biosynthesis of staphyloxanthin, an orange pigment present in most staphylococci strains.</text>
</comment>
<dbReference type="KEGG" id="serw:FY030_14685"/>
<accession>A0A5J6V7P0</accession>
<protein>
    <recommendedName>
        <fullName evidence="9">4,4'-diaponeurosporenoate glycosyltransferase</fullName>
    </recommendedName>
</protein>
<evidence type="ECO:0000259" key="10">
    <source>
        <dbReference type="Pfam" id="PF00535"/>
    </source>
</evidence>
<evidence type="ECO:0000256" key="6">
    <source>
        <dbReference type="ARBA" id="ARBA00037281"/>
    </source>
</evidence>
<keyword evidence="3" id="KW-0328">Glycosyltransferase</keyword>
<evidence type="ECO:0000256" key="5">
    <source>
        <dbReference type="ARBA" id="ARBA00023136"/>
    </source>
</evidence>
<evidence type="ECO:0000256" key="2">
    <source>
        <dbReference type="ARBA" id="ARBA00022475"/>
    </source>
</evidence>
<evidence type="ECO:0000256" key="1">
    <source>
        <dbReference type="ARBA" id="ARBA00004236"/>
    </source>
</evidence>
<dbReference type="SUPFAM" id="SSF53448">
    <property type="entry name" value="Nucleotide-diphospho-sugar transferases"/>
    <property type="match status" value="1"/>
</dbReference>
<dbReference type="Proteomes" id="UP000326546">
    <property type="component" value="Chromosome"/>
</dbReference>
<dbReference type="GO" id="GO:0016757">
    <property type="term" value="F:glycosyltransferase activity"/>
    <property type="evidence" value="ECO:0007669"/>
    <property type="project" value="UniProtKB-KW"/>
</dbReference>
<dbReference type="RefSeq" id="WP_158062272.1">
    <property type="nucleotide sequence ID" value="NZ_CP044427.1"/>
</dbReference>
<name>A0A5J6V7P0_9MICO</name>
<dbReference type="GO" id="GO:0005886">
    <property type="term" value="C:plasma membrane"/>
    <property type="evidence" value="ECO:0007669"/>
    <property type="project" value="UniProtKB-SubCell"/>
</dbReference>
<dbReference type="PANTHER" id="PTHR43646:SF2">
    <property type="entry name" value="GLYCOSYLTRANSFERASE 2-LIKE DOMAIN-CONTAINING PROTEIN"/>
    <property type="match status" value="1"/>
</dbReference>
<organism evidence="11 12">
    <name type="scientific">Ornithinimicrobium pratense</name>
    <dbReference type="NCBI Taxonomy" id="2593973"/>
    <lineage>
        <taxon>Bacteria</taxon>
        <taxon>Bacillati</taxon>
        <taxon>Actinomycetota</taxon>
        <taxon>Actinomycetes</taxon>
        <taxon>Micrococcales</taxon>
        <taxon>Ornithinimicrobiaceae</taxon>
        <taxon>Ornithinimicrobium</taxon>
    </lineage>
</organism>
<comment type="similarity">
    <text evidence="8">Belongs to the glycosyltransferase 2 family. CrtQ subfamily.</text>
</comment>
<comment type="pathway">
    <text evidence="7">Carotenoid biosynthesis; staphyloxanthin biosynthesis; staphyloxanthin from farnesyl diphosphate: step 4/5.</text>
</comment>
<dbReference type="AlphaFoldDB" id="A0A5J6V7P0"/>
<evidence type="ECO:0000256" key="3">
    <source>
        <dbReference type="ARBA" id="ARBA00022676"/>
    </source>
</evidence>
<evidence type="ECO:0000256" key="8">
    <source>
        <dbReference type="ARBA" id="ARBA00038120"/>
    </source>
</evidence>
<keyword evidence="4 11" id="KW-0808">Transferase</keyword>
<evidence type="ECO:0000256" key="7">
    <source>
        <dbReference type="ARBA" id="ARBA00037904"/>
    </source>
</evidence>
<reference evidence="11 12" key="1">
    <citation type="submission" date="2019-09" db="EMBL/GenBank/DDBJ databases">
        <title>Serinicoccus pratensis sp. nov., isolated from meadow soil.</title>
        <authorList>
            <person name="Zhang W."/>
        </authorList>
    </citation>
    <scope>NUCLEOTIDE SEQUENCE [LARGE SCALE GENOMIC DNA]</scope>
    <source>
        <strain evidence="11 12">W204</strain>
    </source>
</reference>
<dbReference type="Gene3D" id="3.90.550.10">
    <property type="entry name" value="Spore Coat Polysaccharide Biosynthesis Protein SpsA, Chain A"/>
    <property type="match status" value="1"/>
</dbReference>